<dbReference type="AlphaFoldDB" id="A0A146KJY3"/>
<gene>
    <name evidence="2" type="ORF">TPC1_10633</name>
</gene>
<proteinExistence type="predicted"/>
<reference evidence="2" key="1">
    <citation type="submission" date="2015-07" db="EMBL/GenBank/DDBJ databases">
        <title>Adaptation to a free-living lifestyle via gene acquisitions in the diplomonad Trepomonas sp. PC1.</title>
        <authorList>
            <person name="Xu F."/>
            <person name="Jerlstrom-Hultqvist J."/>
            <person name="Kolisko M."/>
            <person name="Simpson A.G.B."/>
            <person name="Roger A.J."/>
            <person name="Svard S.G."/>
            <person name="Andersson J.O."/>
        </authorList>
    </citation>
    <scope>NUCLEOTIDE SEQUENCE</scope>
    <source>
        <strain evidence="2">PC1</strain>
    </source>
</reference>
<feature type="compositionally biased region" description="Basic and acidic residues" evidence="1">
    <location>
        <begin position="426"/>
        <end position="435"/>
    </location>
</feature>
<evidence type="ECO:0000313" key="2">
    <source>
        <dbReference type="EMBL" id="JAP96134.1"/>
    </source>
</evidence>
<protein>
    <submittedName>
        <fullName evidence="2">Uncharacterized protein</fullName>
    </submittedName>
</protein>
<sequence length="443" mass="50709">EKAKQKSAYLFKDENGNELPGLNGEQYMDYMEKKLRAACRSAENIAPPADLLQTIKYVIDPGPEDKDEKGKPFTTLLFSQTTSAQQLIISLKILSNYDYLENLYFSQFQFTQAALEEVFSFVKKSQVKSLSFIAPNFSTQQIKQLFQFVGGTKLQKICIRECPIQADALLAAGLQIEKNFLQIQADCEETIRLAIQKHNLDLEEARNRPKDKKKSKPGKKSKKLEIWQLQPEDLIAERFTLNEIKLEYCFIDEQSASPLGIFFSKVASIIQKVSLKGNQFGCKGLEQIGVGLQKAFQKIEFIKYEEDPLLKETYSGSRILQLEELNLENCKVDFDAEAFQQFGLGISKCGNLKTINLDQNLFKQMKTLLFWFEKQWSLVNVKVSNLLDETEVQQLVEAMKTHDKKQIQVDKQIKKLAKLAKKKKKEVVEETKPEDAQQEGQGK</sequence>
<dbReference type="EMBL" id="GDID01000472">
    <property type="protein sequence ID" value="JAP96134.1"/>
    <property type="molecule type" value="Transcribed_RNA"/>
</dbReference>
<organism evidence="2">
    <name type="scientific">Trepomonas sp. PC1</name>
    <dbReference type="NCBI Taxonomy" id="1076344"/>
    <lineage>
        <taxon>Eukaryota</taxon>
        <taxon>Metamonada</taxon>
        <taxon>Diplomonadida</taxon>
        <taxon>Hexamitidae</taxon>
        <taxon>Hexamitinae</taxon>
        <taxon>Trepomonas</taxon>
    </lineage>
</organism>
<feature type="non-terminal residue" evidence="2">
    <location>
        <position position="1"/>
    </location>
</feature>
<dbReference type="Gene3D" id="3.80.10.10">
    <property type="entry name" value="Ribonuclease Inhibitor"/>
    <property type="match status" value="1"/>
</dbReference>
<name>A0A146KJY3_9EUKA</name>
<evidence type="ECO:0000256" key="1">
    <source>
        <dbReference type="SAM" id="MobiDB-lite"/>
    </source>
</evidence>
<feature type="region of interest" description="Disordered" evidence="1">
    <location>
        <begin position="422"/>
        <end position="443"/>
    </location>
</feature>
<dbReference type="SUPFAM" id="SSF52047">
    <property type="entry name" value="RNI-like"/>
    <property type="match status" value="1"/>
</dbReference>
<accession>A0A146KJY3</accession>
<dbReference type="InterPro" id="IPR032675">
    <property type="entry name" value="LRR_dom_sf"/>
</dbReference>